<proteinExistence type="predicted"/>
<keyword evidence="2" id="KW-0238">DNA-binding</keyword>
<name>A0A1I3ZV15_9GAMM</name>
<dbReference type="Proteomes" id="UP000198841">
    <property type="component" value="Unassembled WGS sequence"/>
</dbReference>
<dbReference type="SUPFAM" id="SSF48498">
    <property type="entry name" value="Tetracyclin repressor-like, C-terminal domain"/>
    <property type="match status" value="1"/>
</dbReference>
<gene>
    <name evidence="5" type="ORF">SAMN05518863_107184</name>
</gene>
<keyword evidence="3" id="KW-0804">Transcription</keyword>
<dbReference type="InterPro" id="IPR001647">
    <property type="entry name" value="HTH_TetR"/>
</dbReference>
<organism evidence="5 6">
    <name type="scientific">Candidatus Pantoea symbiotica</name>
    <dbReference type="NCBI Taxonomy" id="1884370"/>
    <lineage>
        <taxon>Bacteria</taxon>
        <taxon>Pseudomonadati</taxon>
        <taxon>Pseudomonadota</taxon>
        <taxon>Gammaproteobacteria</taxon>
        <taxon>Enterobacterales</taxon>
        <taxon>Erwiniaceae</taxon>
        <taxon>Pantoea</taxon>
    </lineage>
</organism>
<accession>A0A1I3ZV15</accession>
<dbReference type="InterPro" id="IPR009057">
    <property type="entry name" value="Homeodomain-like_sf"/>
</dbReference>
<feature type="domain" description="HTH tetR-type" evidence="4">
    <location>
        <begin position="19"/>
        <end position="63"/>
    </location>
</feature>
<protein>
    <submittedName>
        <fullName evidence="5">Transcriptional regulator, TetR family</fullName>
    </submittedName>
</protein>
<evidence type="ECO:0000313" key="6">
    <source>
        <dbReference type="Proteomes" id="UP000198841"/>
    </source>
</evidence>
<keyword evidence="1" id="KW-0805">Transcription regulation</keyword>
<dbReference type="Gene3D" id="1.10.357.10">
    <property type="entry name" value="Tetracycline Repressor, domain 2"/>
    <property type="match status" value="1"/>
</dbReference>
<evidence type="ECO:0000259" key="4">
    <source>
        <dbReference type="Pfam" id="PF00440"/>
    </source>
</evidence>
<evidence type="ECO:0000256" key="2">
    <source>
        <dbReference type="ARBA" id="ARBA00023125"/>
    </source>
</evidence>
<dbReference type="RefSeq" id="WP_008108774.1">
    <property type="nucleotide sequence ID" value="NZ_FOSD01000007.1"/>
</dbReference>
<dbReference type="PANTHER" id="PTHR47506">
    <property type="entry name" value="TRANSCRIPTIONAL REGULATORY PROTEIN"/>
    <property type="match status" value="1"/>
</dbReference>
<dbReference type="SUPFAM" id="SSF46689">
    <property type="entry name" value="Homeodomain-like"/>
    <property type="match status" value="1"/>
</dbReference>
<dbReference type="Gene3D" id="1.10.10.60">
    <property type="entry name" value="Homeodomain-like"/>
    <property type="match status" value="1"/>
</dbReference>
<evidence type="ECO:0000313" key="5">
    <source>
        <dbReference type="EMBL" id="SFK47551.1"/>
    </source>
</evidence>
<reference evidence="5 6" key="1">
    <citation type="submission" date="2016-10" db="EMBL/GenBank/DDBJ databases">
        <authorList>
            <person name="Varghese N."/>
            <person name="Submissions S."/>
        </authorList>
    </citation>
    <scope>NUCLEOTIDE SEQUENCE [LARGE SCALE GENOMIC DNA]</scope>
    <source>
        <strain evidence="5 6">YR512</strain>
    </source>
</reference>
<sequence>MMRTGRPRQFDRDEAVIKAMHLFWENGYESTSLAQLKASIGNGITAPSFYAAFGSKEALFAEAVNCYLQTHAQVTEALWDTSVPARQALETALLNSARMQYDPSHPRGCMVALSVMSCSSDENRHVLKPLEASRMRTREGIKHCVERGISSGELRDEEETLSLAVSFNSFMLGISTLARDDVPLAEIERGIAQMMRLWDASQTTPQP</sequence>
<evidence type="ECO:0000256" key="3">
    <source>
        <dbReference type="ARBA" id="ARBA00023163"/>
    </source>
</evidence>
<dbReference type="EMBL" id="FOSD01000007">
    <property type="protein sequence ID" value="SFK47551.1"/>
    <property type="molecule type" value="Genomic_DNA"/>
</dbReference>
<dbReference type="InterPro" id="IPR036271">
    <property type="entry name" value="Tet_transcr_reg_TetR-rel_C_sf"/>
</dbReference>
<evidence type="ECO:0000256" key="1">
    <source>
        <dbReference type="ARBA" id="ARBA00023015"/>
    </source>
</evidence>
<dbReference type="Pfam" id="PF00440">
    <property type="entry name" value="TetR_N"/>
    <property type="match status" value="1"/>
</dbReference>
<comment type="caution">
    <text evidence="5">The sequence shown here is derived from an EMBL/GenBank/DDBJ whole genome shotgun (WGS) entry which is preliminary data.</text>
</comment>
<dbReference type="PANTHER" id="PTHR47506:SF1">
    <property type="entry name" value="HTH-TYPE TRANSCRIPTIONAL REGULATOR YJDC"/>
    <property type="match status" value="1"/>
</dbReference>
<keyword evidence="6" id="KW-1185">Reference proteome</keyword>